<evidence type="ECO:0000313" key="2">
    <source>
        <dbReference type="EMBL" id="GGD05791.1"/>
    </source>
</evidence>
<proteinExistence type="predicted"/>
<comment type="caution">
    <text evidence="2">The sequence shown here is derived from an EMBL/GenBank/DDBJ whole genome shotgun (WGS) entry which is preliminary data.</text>
</comment>
<feature type="region of interest" description="Disordered" evidence="1">
    <location>
        <begin position="260"/>
        <end position="279"/>
    </location>
</feature>
<gene>
    <name evidence="2" type="ORF">GCM10011389_11640</name>
</gene>
<protein>
    <recommendedName>
        <fullName evidence="4">Lipoprotein</fullName>
    </recommendedName>
</protein>
<dbReference type="Proteomes" id="UP000642571">
    <property type="component" value="Unassembled WGS sequence"/>
</dbReference>
<keyword evidence="3" id="KW-1185">Reference proteome</keyword>
<sequence>MKKHVQIWSALCFILVITIGCSGQSEESGAEGETTEENKDLSAAEVYEKSLEATEELKSFSLATDIKQSVSMGEQEEEQKIELSSEGDFTMDPLSYHLVTEAMGQNIEMYYIQDGLYFKDPNSGNWLKGPKDLINQFSQAGTMQQSPEKQLEMLQDYSDSLTMDETEDGYVIHLEANEEDMKQFIEKALSNGGAVPKNTIEQFTIDHLAFDLTINKDQYYPKSLDMKMDISLEQQGSTVSVKQEIKSNYDEYNEIKEVRIPEDVKENAEDISNMQGTTP</sequence>
<dbReference type="Pfam" id="PF20316">
    <property type="entry name" value="DUF6612"/>
    <property type="match status" value="1"/>
</dbReference>
<evidence type="ECO:0008006" key="4">
    <source>
        <dbReference type="Google" id="ProtNLM"/>
    </source>
</evidence>
<evidence type="ECO:0000256" key="1">
    <source>
        <dbReference type="SAM" id="MobiDB-lite"/>
    </source>
</evidence>
<feature type="compositionally biased region" description="Polar residues" evidence="1">
    <location>
        <begin position="270"/>
        <end position="279"/>
    </location>
</feature>
<dbReference type="RefSeq" id="WP_188651785.1">
    <property type="nucleotide sequence ID" value="NZ_BMIN01000004.1"/>
</dbReference>
<dbReference type="InterPro" id="IPR046720">
    <property type="entry name" value="DUF6612"/>
</dbReference>
<reference evidence="3" key="1">
    <citation type="journal article" date="2019" name="Int. J. Syst. Evol. Microbiol.">
        <title>The Global Catalogue of Microorganisms (GCM) 10K type strain sequencing project: providing services to taxonomists for standard genome sequencing and annotation.</title>
        <authorList>
            <consortium name="The Broad Institute Genomics Platform"/>
            <consortium name="The Broad Institute Genome Sequencing Center for Infectious Disease"/>
            <person name="Wu L."/>
            <person name="Ma J."/>
        </authorList>
    </citation>
    <scope>NUCLEOTIDE SEQUENCE [LARGE SCALE GENOMIC DNA]</scope>
    <source>
        <strain evidence="3">CGMCC 1.15353</strain>
    </source>
</reference>
<dbReference type="EMBL" id="BMIN01000004">
    <property type="protein sequence ID" value="GGD05791.1"/>
    <property type="molecule type" value="Genomic_DNA"/>
</dbReference>
<dbReference type="PROSITE" id="PS51257">
    <property type="entry name" value="PROKAR_LIPOPROTEIN"/>
    <property type="match status" value="1"/>
</dbReference>
<organism evidence="2 3">
    <name type="scientific">Pontibacillus salipaludis</name>
    <dbReference type="NCBI Taxonomy" id="1697394"/>
    <lineage>
        <taxon>Bacteria</taxon>
        <taxon>Bacillati</taxon>
        <taxon>Bacillota</taxon>
        <taxon>Bacilli</taxon>
        <taxon>Bacillales</taxon>
        <taxon>Bacillaceae</taxon>
        <taxon>Pontibacillus</taxon>
    </lineage>
</organism>
<accession>A0ABQ1PX13</accession>
<dbReference type="Gene3D" id="2.50.20.20">
    <property type="match status" value="1"/>
</dbReference>
<name>A0ABQ1PX13_9BACI</name>
<evidence type="ECO:0000313" key="3">
    <source>
        <dbReference type="Proteomes" id="UP000642571"/>
    </source>
</evidence>